<keyword evidence="2" id="KW-1185">Reference proteome</keyword>
<name>A0A485BPF1_KLUCR</name>
<sequence length="81" mass="9633">MYFPQLETGRQRHIPRHRIVLFDVIEQRIGDHYLVADACDHGFDMGEQIRMQLGIVQQIVVILLIDIAQDVIHQRFVVRRR</sequence>
<evidence type="ECO:0000313" key="2">
    <source>
        <dbReference type="Proteomes" id="UP000401081"/>
    </source>
</evidence>
<gene>
    <name evidence="1" type="ORF">NCTC12993_04391</name>
</gene>
<dbReference type="EMBL" id="CAADJD010000021">
    <property type="protein sequence ID" value="VFS70479.1"/>
    <property type="molecule type" value="Genomic_DNA"/>
</dbReference>
<evidence type="ECO:0000313" key="1">
    <source>
        <dbReference type="EMBL" id="VFS70479.1"/>
    </source>
</evidence>
<dbReference type="Proteomes" id="UP000401081">
    <property type="component" value="Unassembled WGS sequence"/>
</dbReference>
<proteinExistence type="predicted"/>
<protein>
    <submittedName>
        <fullName evidence="1">Uncharacterized protein</fullName>
    </submittedName>
</protein>
<organism evidence="1 2">
    <name type="scientific">Kluyvera cryocrescens</name>
    <name type="common">Kluyvera citrophila</name>
    <dbReference type="NCBI Taxonomy" id="580"/>
    <lineage>
        <taxon>Bacteria</taxon>
        <taxon>Pseudomonadati</taxon>
        <taxon>Pseudomonadota</taxon>
        <taxon>Gammaproteobacteria</taxon>
        <taxon>Enterobacterales</taxon>
        <taxon>Enterobacteriaceae</taxon>
        <taxon>Kluyvera</taxon>
    </lineage>
</organism>
<accession>A0A485BPF1</accession>
<reference evidence="1 2" key="1">
    <citation type="submission" date="2019-03" db="EMBL/GenBank/DDBJ databases">
        <authorList>
            <consortium name="Pathogen Informatics"/>
        </authorList>
    </citation>
    <scope>NUCLEOTIDE SEQUENCE [LARGE SCALE GENOMIC DNA]</scope>
    <source>
        <strain evidence="1 2">NCTC12993</strain>
    </source>
</reference>
<dbReference type="AlphaFoldDB" id="A0A485BPF1"/>